<name>A0A9Q8V951_9HYPO</name>
<evidence type="ECO:0000256" key="23">
    <source>
        <dbReference type="SAM" id="MobiDB-lite"/>
    </source>
</evidence>
<evidence type="ECO:0000256" key="21">
    <source>
        <dbReference type="ARBA" id="ARBA00048599"/>
    </source>
</evidence>
<dbReference type="Gene3D" id="2.70.150.10">
    <property type="entry name" value="Calcium-transporting ATPase, cytoplasmic transduction domain A"/>
    <property type="match status" value="1"/>
</dbReference>
<feature type="transmembrane region" description="Helical" evidence="24">
    <location>
        <begin position="1018"/>
        <end position="1038"/>
    </location>
</feature>
<dbReference type="FunFam" id="3.40.50.1000:FF:000047">
    <property type="entry name" value="Sodium P-type ATPase"/>
    <property type="match status" value="1"/>
</dbReference>
<feature type="transmembrane region" description="Helical" evidence="24">
    <location>
        <begin position="938"/>
        <end position="961"/>
    </location>
</feature>
<dbReference type="GO" id="GO:0005524">
    <property type="term" value="F:ATP binding"/>
    <property type="evidence" value="ECO:0007669"/>
    <property type="project" value="UniProtKB-KW"/>
</dbReference>
<dbReference type="InterPro" id="IPR023298">
    <property type="entry name" value="ATPase_P-typ_TM_dom_sf"/>
</dbReference>
<proteinExistence type="inferred from homology"/>
<feature type="transmembrane region" description="Helical" evidence="24">
    <location>
        <begin position="75"/>
        <end position="100"/>
    </location>
</feature>
<dbReference type="InterPro" id="IPR006414">
    <property type="entry name" value="P-type_ATPase_IID"/>
</dbReference>
<feature type="transmembrane region" description="Helical" evidence="24">
    <location>
        <begin position="841"/>
        <end position="862"/>
    </location>
</feature>
<evidence type="ECO:0000256" key="1">
    <source>
        <dbReference type="ARBA" id="ARBA00001946"/>
    </source>
</evidence>
<dbReference type="SUPFAM" id="SSF81660">
    <property type="entry name" value="Metal cation-transporting ATPase, ATP-binding domain N"/>
    <property type="match status" value="1"/>
</dbReference>
<dbReference type="Pfam" id="PF13246">
    <property type="entry name" value="Cation_ATPase"/>
    <property type="match status" value="1"/>
</dbReference>
<evidence type="ECO:0000256" key="13">
    <source>
        <dbReference type="ARBA" id="ARBA00022967"/>
    </source>
</evidence>
<dbReference type="InterPro" id="IPR004014">
    <property type="entry name" value="ATPase_P-typ_cation-transptr_N"/>
</dbReference>
<keyword evidence="9" id="KW-0547">Nucleotide-binding</keyword>
<evidence type="ECO:0000256" key="3">
    <source>
        <dbReference type="ARBA" id="ARBA00022448"/>
    </source>
</evidence>
<comment type="catalytic activity">
    <reaction evidence="22">
        <text>Na(+)(in) + ATP + H2O = Na(+)(out) + ADP + phosphate + H(+)</text>
        <dbReference type="Rhea" id="RHEA:14633"/>
        <dbReference type="ChEBI" id="CHEBI:15377"/>
        <dbReference type="ChEBI" id="CHEBI:15378"/>
        <dbReference type="ChEBI" id="CHEBI:29101"/>
        <dbReference type="ChEBI" id="CHEBI:30616"/>
        <dbReference type="ChEBI" id="CHEBI:43474"/>
        <dbReference type="ChEBI" id="CHEBI:456216"/>
        <dbReference type="EC" id="7.2.2.3"/>
    </reaction>
    <physiologicalReaction direction="left-to-right" evidence="22">
        <dbReference type="Rhea" id="RHEA:14634"/>
    </physiologicalReaction>
</comment>
<evidence type="ECO:0000256" key="22">
    <source>
        <dbReference type="ARBA" id="ARBA00049499"/>
    </source>
</evidence>
<dbReference type="EMBL" id="CP086355">
    <property type="protein sequence ID" value="UNI16519.1"/>
    <property type="molecule type" value="Genomic_DNA"/>
</dbReference>
<reference evidence="26" key="1">
    <citation type="submission" date="2021-11" db="EMBL/GenBank/DDBJ databases">
        <title>Purpureocillium_takamizusanense_genome.</title>
        <authorList>
            <person name="Nguyen N.-H."/>
        </authorList>
    </citation>
    <scope>NUCLEOTIDE SEQUENCE</scope>
    <source>
        <strain evidence="26">PT3</strain>
    </source>
</reference>
<feature type="domain" description="Cation-transporting P-type ATPase N-terminal" evidence="25">
    <location>
        <begin position="28"/>
        <end position="102"/>
    </location>
</feature>
<evidence type="ECO:0000256" key="16">
    <source>
        <dbReference type="ARBA" id="ARBA00023065"/>
    </source>
</evidence>
<dbReference type="Gene3D" id="1.20.1110.10">
    <property type="entry name" value="Calcium-transporting ATPase, transmembrane domain"/>
    <property type="match status" value="1"/>
</dbReference>
<feature type="region of interest" description="Disordered" evidence="23">
    <location>
        <begin position="1"/>
        <end position="37"/>
    </location>
</feature>
<dbReference type="PROSITE" id="PS00154">
    <property type="entry name" value="ATPASE_E1_E2"/>
    <property type="match status" value="1"/>
</dbReference>
<keyword evidence="4" id="KW-1003">Cell membrane</keyword>
<dbReference type="FunFam" id="1.20.1110.10:FF:000015">
    <property type="entry name" value="Sodium ion P-type ATPase"/>
    <property type="match status" value="1"/>
</dbReference>
<dbReference type="InterPro" id="IPR059000">
    <property type="entry name" value="ATPase_P-type_domA"/>
</dbReference>
<comment type="cofactor">
    <cofactor evidence="1">
        <name>Mg(2+)</name>
        <dbReference type="ChEBI" id="CHEBI:18420"/>
    </cofactor>
</comment>
<dbReference type="SUPFAM" id="SSF81665">
    <property type="entry name" value="Calcium ATPase, transmembrane domain M"/>
    <property type="match status" value="1"/>
</dbReference>
<evidence type="ECO:0000313" key="27">
    <source>
        <dbReference type="Proteomes" id="UP000829364"/>
    </source>
</evidence>
<evidence type="ECO:0000256" key="8">
    <source>
        <dbReference type="ARBA" id="ARBA00022723"/>
    </source>
</evidence>
<dbReference type="InterPro" id="IPR044492">
    <property type="entry name" value="P_typ_ATPase_HD_dom"/>
</dbReference>
<evidence type="ECO:0000256" key="12">
    <source>
        <dbReference type="ARBA" id="ARBA00022958"/>
    </source>
</evidence>
<dbReference type="InterPro" id="IPR006068">
    <property type="entry name" value="ATPase_P-typ_cation-transptr_C"/>
</dbReference>
<dbReference type="Gene3D" id="3.40.1110.10">
    <property type="entry name" value="Calcium-transporting ATPase, cytoplasmic domain N"/>
    <property type="match status" value="1"/>
</dbReference>
<keyword evidence="6" id="KW-0597">Phosphoprotein</keyword>
<evidence type="ECO:0000256" key="18">
    <source>
        <dbReference type="ARBA" id="ARBA00023201"/>
    </source>
</evidence>
<dbReference type="SFLD" id="SFLDS00003">
    <property type="entry name" value="Haloacid_Dehalogenase"/>
    <property type="match status" value="1"/>
</dbReference>
<dbReference type="GO" id="GO:0016887">
    <property type="term" value="F:ATP hydrolysis activity"/>
    <property type="evidence" value="ECO:0007669"/>
    <property type="project" value="InterPro"/>
</dbReference>
<dbReference type="InterPro" id="IPR001757">
    <property type="entry name" value="P_typ_ATPase"/>
</dbReference>
<dbReference type="Pfam" id="PF00122">
    <property type="entry name" value="E1-E2_ATPase"/>
    <property type="match status" value="1"/>
</dbReference>
<dbReference type="InterPro" id="IPR036412">
    <property type="entry name" value="HAD-like_sf"/>
</dbReference>
<dbReference type="InterPro" id="IPR023214">
    <property type="entry name" value="HAD_sf"/>
</dbReference>
<dbReference type="Pfam" id="PF00690">
    <property type="entry name" value="Cation_ATPase_N"/>
    <property type="match status" value="1"/>
</dbReference>
<keyword evidence="3" id="KW-0813">Transport</keyword>
<keyword evidence="13" id="KW-1278">Translocase</keyword>
<keyword evidence="15" id="KW-0915">Sodium</keyword>
<evidence type="ECO:0000256" key="5">
    <source>
        <dbReference type="ARBA" id="ARBA00022538"/>
    </source>
</evidence>
<evidence type="ECO:0000256" key="19">
    <source>
        <dbReference type="ARBA" id="ARBA00035017"/>
    </source>
</evidence>
<keyword evidence="10" id="KW-0067">ATP-binding</keyword>
<dbReference type="AlphaFoldDB" id="A0A9Q8V951"/>
<dbReference type="RefSeq" id="XP_047840000.1">
    <property type="nucleotide sequence ID" value="XM_047984028.1"/>
</dbReference>
<dbReference type="SMART" id="SM00831">
    <property type="entry name" value="Cation_ATPase_N"/>
    <property type="match status" value="1"/>
</dbReference>
<dbReference type="Gene3D" id="3.40.50.1000">
    <property type="entry name" value="HAD superfamily/HAD-like"/>
    <property type="match status" value="1"/>
</dbReference>
<keyword evidence="7 24" id="KW-0812">Transmembrane</keyword>
<dbReference type="GO" id="GO:0006813">
    <property type="term" value="P:potassium ion transport"/>
    <property type="evidence" value="ECO:0007669"/>
    <property type="project" value="UniProtKB-KW"/>
</dbReference>
<feature type="transmembrane region" description="Helical" evidence="24">
    <location>
        <begin position="106"/>
        <end position="125"/>
    </location>
</feature>
<evidence type="ECO:0000256" key="2">
    <source>
        <dbReference type="ARBA" id="ARBA00004651"/>
    </source>
</evidence>
<evidence type="ECO:0000256" key="7">
    <source>
        <dbReference type="ARBA" id="ARBA00022692"/>
    </source>
</evidence>
<evidence type="ECO:0000256" key="6">
    <source>
        <dbReference type="ARBA" id="ARBA00022553"/>
    </source>
</evidence>
<dbReference type="Proteomes" id="UP000829364">
    <property type="component" value="Chromosome 2"/>
</dbReference>
<evidence type="ECO:0000313" key="26">
    <source>
        <dbReference type="EMBL" id="UNI16519.1"/>
    </source>
</evidence>
<keyword evidence="16" id="KW-0406">Ion transport</keyword>
<evidence type="ECO:0000256" key="20">
    <source>
        <dbReference type="ARBA" id="ARBA00035029"/>
    </source>
</evidence>
<comment type="subcellular location">
    <subcellularLocation>
        <location evidence="2">Cell membrane</location>
        <topology evidence="2">Multi-pass membrane protein</topology>
    </subcellularLocation>
</comment>
<gene>
    <name evidence="26" type="ORF">JDV02_002947</name>
</gene>
<evidence type="ECO:0000256" key="9">
    <source>
        <dbReference type="ARBA" id="ARBA00022741"/>
    </source>
</evidence>
<dbReference type="InterPro" id="IPR023299">
    <property type="entry name" value="ATPase_P-typ_cyto_dom_N"/>
</dbReference>
<feature type="transmembrane region" description="Helical" evidence="24">
    <location>
        <begin position="301"/>
        <end position="322"/>
    </location>
</feature>
<evidence type="ECO:0000256" key="15">
    <source>
        <dbReference type="ARBA" id="ARBA00023053"/>
    </source>
</evidence>
<comment type="catalytic activity">
    <reaction evidence="21">
        <text>K(+)(in) + ATP + H2O = K(+)(out) + ADP + phosphate + H(+)</text>
        <dbReference type="Rhea" id="RHEA:75815"/>
        <dbReference type="ChEBI" id="CHEBI:15377"/>
        <dbReference type="ChEBI" id="CHEBI:15378"/>
        <dbReference type="ChEBI" id="CHEBI:29103"/>
        <dbReference type="ChEBI" id="CHEBI:30616"/>
        <dbReference type="ChEBI" id="CHEBI:43474"/>
        <dbReference type="ChEBI" id="CHEBI:456216"/>
    </reaction>
</comment>
<dbReference type="GO" id="GO:0005886">
    <property type="term" value="C:plasma membrane"/>
    <property type="evidence" value="ECO:0007669"/>
    <property type="project" value="UniProtKB-SubCell"/>
</dbReference>
<keyword evidence="27" id="KW-1185">Reference proteome</keyword>
<sequence>MEATSAQTTSVAEPPHVSGQSNKPLSRPAHGLSSDEVLRELQSDPARGLTGEDAARRLVELGKNELDRKEGVQPLAIFLEQIFNAMTLVLLLALGASFGIKAWIEGGILAGIIVLNIFIGFFQSLHAEKTIDSLRTLGSPTCSVYREGDTVKIQTAEVVPGDIVDLGTGDSVPADIRLLEAVNLEADEALLTGESAPIAKNPALVFDDDTGPGDRLNVVYSSTIITKGRGRGVVFATGMFTEIGLIASALHGGGRDEKAVVEESKTPLTYVRRCCRAIVKWLGEFLGLTHGTPLQRKLAQLFLWLFAFAIICAIVVLGANRFDTRQDVILYAVTTAIGTIPVSLLLVLTVTMAAGTKKMVERNVIMRNLQSLEALGGVTNICSDKTGTITQGQMAVRKAWLPGLGTYSIDTGNEVYNPTVGSVSLQEKQPRDIDGAEKAAETPQQSISPLDEPEVKPVLQWYLNVASLANLATLERVDETSEDSEKPGTTWKARGAPTEIAIEVFAARFGWNRVKLSEGSGAKWTHLAEFPFDSDVKKMSALFREAHSQETHIFTKGAVERVLDSCNRIAQGDTIDALTDAVKTDILANMEALASQGLRVLALAHKPVHEPVSSQPSDFTHHSTVASHNRESLEQDLIFRGLIGIYDPPRPESLPSVRACQGAGIVVHMLTGDHPQTARAIATEVSILPPADQMRLLPADVARSLMMTAHQFDALSDEQIDALPQLPLVVARCAPSTKVRMIEALHRRDRYVAMTGDGVNDSPSLKRADIGIAMGTGSDVAKESSDIILTDDNFASILNAVEEGRRIFDNIQKFILHVLAANIGFVVALLTGLAFKDASGVSVFLLTPVEILWMLMGTGAFCETGLGFEKAVPDILNRPPHDLKYGVFSPEFLLDMVAYGLLMACCTIGSFTVVIFGFDDGNLGANCNNAYSAACNDVFRARATCYTTMTWIFLLFAWELIDARRSLFYMPRGVRAWARHLWGNRFLFFSVTVVFFVVFGTLYIPVIDHVVFMHTGISWEWGVVFVAVVVFMLGAEAWKWAKRVYVRRRAARNRGSEGHWAGVA</sequence>
<dbReference type="NCBIfam" id="TIGR01523">
    <property type="entry name" value="ATPase-IID_K-Na"/>
    <property type="match status" value="1"/>
</dbReference>
<dbReference type="PANTHER" id="PTHR42861">
    <property type="entry name" value="CALCIUM-TRANSPORTING ATPASE"/>
    <property type="match status" value="1"/>
</dbReference>
<feature type="compositionally biased region" description="Basic and acidic residues" evidence="23">
    <location>
        <begin position="428"/>
        <end position="440"/>
    </location>
</feature>
<dbReference type="SUPFAM" id="SSF81653">
    <property type="entry name" value="Calcium ATPase, transduction domain A"/>
    <property type="match status" value="1"/>
</dbReference>
<feature type="transmembrane region" description="Helical" evidence="24">
    <location>
        <begin position="892"/>
        <end position="918"/>
    </location>
</feature>
<protein>
    <recommendedName>
        <fullName evidence="20">P-type Na(+) transporter</fullName>
        <ecNumber evidence="20">7.2.2.3</ecNumber>
    </recommendedName>
</protein>
<keyword evidence="12" id="KW-0630">Potassium</keyword>
<feature type="compositionally biased region" description="Polar residues" evidence="23">
    <location>
        <begin position="1"/>
        <end position="11"/>
    </location>
</feature>
<dbReference type="GeneID" id="72064907"/>
<keyword evidence="8" id="KW-0479">Metal-binding</keyword>
<dbReference type="InterPro" id="IPR008250">
    <property type="entry name" value="ATPase_P-typ_transduc_dom_A_sf"/>
</dbReference>
<dbReference type="PRINTS" id="PR00119">
    <property type="entry name" value="CATATPASE"/>
</dbReference>
<evidence type="ECO:0000256" key="11">
    <source>
        <dbReference type="ARBA" id="ARBA00022842"/>
    </source>
</evidence>
<dbReference type="OrthoDB" id="3352408at2759"/>
<keyword evidence="17 24" id="KW-0472">Membrane</keyword>
<dbReference type="Pfam" id="PF08282">
    <property type="entry name" value="Hydrolase_3"/>
    <property type="match status" value="1"/>
</dbReference>
<evidence type="ECO:0000256" key="17">
    <source>
        <dbReference type="ARBA" id="ARBA00023136"/>
    </source>
</evidence>
<feature type="region of interest" description="Disordered" evidence="23">
    <location>
        <begin position="422"/>
        <end position="451"/>
    </location>
</feature>
<dbReference type="Pfam" id="PF00689">
    <property type="entry name" value="Cation_ATPase_C"/>
    <property type="match status" value="1"/>
</dbReference>
<dbReference type="GO" id="GO:0046872">
    <property type="term" value="F:metal ion binding"/>
    <property type="evidence" value="ECO:0007669"/>
    <property type="project" value="UniProtKB-KW"/>
</dbReference>
<dbReference type="FunFam" id="2.70.150.10:FF:000160">
    <property type="entry name" value="Sarcoplasmic/endoplasmic reticulum calcium ATPase 1"/>
    <property type="match status" value="1"/>
</dbReference>
<evidence type="ECO:0000256" key="4">
    <source>
        <dbReference type="ARBA" id="ARBA00022475"/>
    </source>
</evidence>
<dbReference type="SFLD" id="SFLDG00002">
    <property type="entry name" value="C1.7:_P-type_atpase_like"/>
    <property type="match status" value="1"/>
</dbReference>
<feature type="transmembrane region" description="Helical" evidence="24">
    <location>
        <begin position="814"/>
        <end position="835"/>
    </location>
</feature>
<evidence type="ECO:0000256" key="14">
    <source>
        <dbReference type="ARBA" id="ARBA00022989"/>
    </source>
</evidence>
<evidence type="ECO:0000256" key="24">
    <source>
        <dbReference type="SAM" id="Phobius"/>
    </source>
</evidence>
<evidence type="ECO:0000259" key="25">
    <source>
        <dbReference type="SMART" id="SM00831"/>
    </source>
</evidence>
<dbReference type="GO" id="GO:0008554">
    <property type="term" value="F:P-type sodium transporter activity"/>
    <property type="evidence" value="ECO:0007669"/>
    <property type="project" value="UniProtKB-EC"/>
</dbReference>
<comment type="similarity">
    <text evidence="19">Belongs to the cation transport ATPase (P-type) (TC 3.A.3) family. Type IID subfamily.</text>
</comment>
<keyword evidence="14 24" id="KW-1133">Transmembrane helix</keyword>
<dbReference type="NCBIfam" id="TIGR01494">
    <property type="entry name" value="ATPase_P-type"/>
    <property type="match status" value="2"/>
</dbReference>
<dbReference type="EC" id="7.2.2.3" evidence="20"/>
<dbReference type="FunFam" id="3.40.1110.10:FF:000039">
    <property type="entry name" value="Sodium P-type ATPase"/>
    <property type="match status" value="1"/>
</dbReference>
<keyword evidence="11" id="KW-0460">Magnesium</keyword>
<feature type="transmembrane region" description="Helical" evidence="24">
    <location>
        <begin position="328"/>
        <end position="354"/>
    </location>
</feature>
<dbReference type="SUPFAM" id="SSF56784">
    <property type="entry name" value="HAD-like"/>
    <property type="match status" value="1"/>
</dbReference>
<evidence type="ECO:0000256" key="10">
    <source>
        <dbReference type="ARBA" id="ARBA00022840"/>
    </source>
</evidence>
<keyword evidence="5" id="KW-0633">Potassium transport</keyword>
<dbReference type="SFLD" id="SFLDF00027">
    <property type="entry name" value="p-type_atpase"/>
    <property type="match status" value="1"/>
</dbReference>
<dbReference type="KEGG" id="ptkz:JDV02_002947"/>
<organism evidence="26 27">
    <name type="scientific">Purpureocillium takamizusanense</name>
    <dbReference type="NCBI Taxonomy" id="2060973"/>
    <lineage>
        <taxon>Eukaryota</taxon>
        <taxon>Fungi</taxon>
        <taxon>Dikarya</taxon>
        <taxon>Ascomycota</taxon>
        <taxon>Pezizomycotina</taxon>
        <taxon>Sordariomycetes</taxon>
        <taxon>Hypocreomycetidae</taxon>
        <taxon>Hypocreales</taxon>
        <taxon>Ophiocordycipitaceae</taxon>
        <taxon>Purpureocillium</taxon>
    </lineage>
</organism>
<feature type="transmembrane region" description="Helical" evidence="24">
    <location>
        <begin position="982"/>
        <end position="1006"/>
    </location>
</feature>
<dbReference type="InterPro" id="IPR018303">
    <property type="entry name" value="ATPase_P-typ_P_site"/>
</dbReference>
<accession>A0A9Q8V951</accession>
<keyword evidence="18" id="KW-0739">Sodium transport</keyword>